<dbReference type="FunFam" id="3.40.50.300:FF:000326">
    <property type="entry name" value="P-loop containing nucleoside triphosphate hydrolase"/>
    <property type="match status" value="1"/>
</dbReference>
<protein>
    <submittedName>
        <fullName evidence="8">P-loop containing nucleoside triphosphate hydrolase</fullName>
    </submittedName>
</protein>
<feature type="compositionally biased region" description="Acidic residues" evidence="5">
    <location>
        <begin position="934"/>
        <end position="947"/>
    </location>
</feature>
<dbReference type="Pfam" id="PF13086">
    <property type="entry name" value="AAA_11"/>
    <property type="match status" value="2"/>
</dbReference>
<dbReference type="InterPro" id="IPR045055">
    <property type="entry name" value="DNA2/NAM7-like"/>
</dbReference>
<evidence type="ECO:0000256" key="4">
    <source>
        <dbReference type="ARBA" id="ARBA00022840"/>
    </source>
</evidence>
<name>A0A090N4Y9_OSTTA</name>
<evidence type="ECO:0000256" key="1">
    <source>
        <dbReference type="ARBA" id="ARBA00022741"/>
    </source>
</evidence>
<feature type="domain" description="DNA2/NAM7 helicase helicase" evidence="6">
    <location>
        <begin position="519"/>
        <end position="597"/>
    </location>
</feature>
<keyword evidence="1" id="KW-0547">Nucleotide-binding</keyword>
<dbReference type="KEGG" id="ota:OT_ostta08g04260"/>
<dbReference type="EMBL" id="CAID01000008">
    <property type="protein sequence ID" value="CEG01636.1"/>
    <property type="molecule type" value="Genomic_DNA"/>
</dbReference>
<evidence type="ECO:0000313" key="8">
    <source>
        <dbReference type="EMBL" id="CEG01636.1"/>
    </source>
</evidence>
<dbReference type="GO" id="GO:0016787">
    <property type="term" value="F:hydrolase activity"/>
    <property type="evidence" value="ECO:0007669"/>
    <property type="project" value="UniProtKB-KW"/>
</dbReference>
<dbReference type="InterPro" id="IPR041677">
    <property type="entry name" value="DNA2/NAM7_AAA_11"/>
</dbReference>
<dbReference type="GO" id="GO:0005694">
    <property type="term" value="C:chromosome"/>
    <property type="evidence" value="ECO:0007669"/>
    <property type="project" value="UniProtKB-ARBA"/>
</dbReference>
<dbReference type="InterPro" id="IPR047187">
    <property type="entry name" value="SF1_C_Upf1"/>
</dbReference>
<evidence type="ECO:0000256" key="2">
    <source>
        <dbReference type="ARBA" id="ARBA00022801"/>
    </source>
</evidence>
<dbReference type="SUPFAM" id="SSF52540">
    <property type="entry name" value="P-loop containing nucleoside triphosphate hydrolases"/>
    <property type="match status" value="1"/>
</dbReference>
<feature type="region of interest" description="Disordered" evidence="5">
    <location>
        <begin position="931"/>
        <end position="973"/>
    </location>
</feature>
<feature type="compositionally biased region" description="Basic residues" evidence="5">
    <location>
        <begin position="964"/>
        <end position="973"/>
    </location>
</feature>
<gene>
    <name evidence="8" type="ORF">OT_ostta08g04260</name>
</gene>
<dbReference type="CDD" id="cd18042">
    <property type="entry name" value="DEXXQc_SETX"/>
    <property type="match status" value="1"/>
</dbReference>
<proteinExistence type="predicted"/>
<dbReference type="RefSeq" id="XP_022841075.1">
    <property type="nucleotide sequence ID" value="XM_022983684.1"/>
</dbReference>
<reference evidence="8 9" key="2">
    <citation type="journal article" date="2014" name="BMC Genomics">
        <title>An improved genome of the model marine alga Ostreococcus tauri unfolds by assessing Illumina de novo assemblies.</title>
        <authorList>
            <person name="Blanc-Mathieu R."/>
            <person name="Verhelst B."/>
            <person name="Derelle E."/>
            <person name="Rombauts S."/>
            <person name="Bouget F.Y."/>
            <person name="Carre I."/>
            <person name="Chateau A."/>
            <person name="Eyre-Walker A."/>
            <person name="Grimsley N."/>
            <person name="Moreau H."/>
            <person name="Piegu B."/>
            <person name="Rivals E."/>
            <person name="Schackwitz W."/>
            <person name="Van de Peer Y."/>
            <person name="Piganeau G."/>
        </authorList>
    </citation>
    <scope>NUCLEOTIDE SEQUENCE [LARGE SCALE GENOMIC DNA]</scope>
    <source>
        <strain evidence="9">OTTH 0595 / CCAP 157/2 / RCC745</strain>
    </source>
</reference>
<evidence type="ECO:0000256" key="5">
    <source>
        <dbReference type="SAM" id="MobiDB-lite"/>
    </source>
</evidence>
<sequence length="973" mass="106948">MASDRALRRGVLRWDYFVLRRGARDDALVEQSVRERETTTARGPRRGRAGASSSAAADARETKDGGSDVDDGRWIERARARTVPMTFRSAREYAETFEPLLFAECAAIARRGEDVEREERRGGGRSRAARVKTTTRSDEFHLVTFELSEADAMEFYDDDLVFVSKADAGDASEAELKKCEERAGETHALGIVDGRDAKTCVRVRMYLPDASSGDSRSTQGETKLDASAALAERDAKRFRSTRNALMSSKHDETWYLKNIAALSTITREWRAVHELSSLPYASTILKGAPAAEAGAPAAANAWAISDALRNVMEHAYNESQVKAMSTALSQDPFVLIQGPPGTGKTRTILSLLSVLLHSVPSTSSRNTVDFASYAEIREAREKMSSEQTRRAWRLASPWLNGVENPRDAPPTISLASGGEGVAKPPSKRKVIAQSLGTHTYKRSKILICAPSNSALDEIVLRIMRNGLVDGAGATYSPTIVRVGVNVHHSVKQVHMDTLISQRLGELGAHLDSVRRFEAAIERDRLKQAILEEASVVCSTLSFSGSGMFSRMSKTFDAVIIDEAAQAVEPSTLIPLCSGAKQVFLVGDPRQLPATVLNSIAIDHGYDTSMFKRFQSCGYPVHVLKTQYRMHPSIRVFPSMLFYDNELIDGPGLDKLTTRRWHKHSVFRPFVFFDVKGKERASAGHSWVNDEESEFIVALVQTLFARFPELIAGEHVAVISPYKAQVRNIRRLIKEKLGAKKALRVDVNTIDGFQGHEKDICIFSVVRAPKRGAGSSGGGLGFVADERRINVGLTRARSSLFVVGAAESIKGDDRWGSLVESARRRNCALTPSKPYRDFLNKHSAVGGATETFDDEEVDAASKLGEAASVVAEEGADENMLRTHIWDENHVHDPHWSGAAEFIRSNDLVSGDGGFSKDGFRDELIVENTKKGEAVGGDDDMLMDVEDGDDANRDEFTEAVEEPAKKKPTRRSTRA</sequence>
<feature type="compositionally biased region" description="Basic and acidic residues" evidence="5">
    <location>
        <begin position="113"/>
        <end position="122"/>
    </location>
</feature>
<evidence type="ECO:0000256" key="3">
    <source>
        <dbReference type="ARBA" id="ARBA00022806"/>
    </source>
</evidence>
<dbReference type="FunCoup" id="A0A090N4Y9">
    <property type="interactions" value="166"/>
</dbReference>
<feature type="compositionally biased region" description="Basic and acidic residues" evidence="5">
    <location>
        <begin position="58"/>
        <end position="71"/>
    </location>
</feature>
<dbReference type="CDD" id="cd18808">
    <property type="entry name" value="SF1_C_Upf1"/>
    <property type="match status" value="1"/>
</dbReference>
<keyword evidence="4" id="KW-0067">ATP-binding</keyword>
<dbReference type="InterPro" id="IPR027417">
    <property type="entry name" value="P-loop_NTPase"/>
</dbReference>
<dbReference type="PANTHER" id="PTHR10887">
    <property type="entry name" value="DNA2/NAM7 HELICASE FAMILY"/>
    <property type="match status" value="1"/>
</dbReference>
<feature type="region of interest" description="Disordered" evidence="5">
    <location>
        <begin position="113"/>
        <end position="132"/>
    </location>
</feature>
<comment type="caution">
    <text evidence="8">The sequence shown here is derived from an EMBL/GenBank/DDBJ whole genome shotgun (WGS) entry which is preliminary data.</text>
</comment>
<feature type="domain" description="DNA2/NAM7 helicase-like C-terminal" evidence="7">
    <location>
        <begin position="605"/>
        <end position="805"/>
    </location>
</feature>
<evidence type="ECO:0000313" key="9">
    <source>
        <dbReference type="Proteomes" id="UP000009170"/>
    </source>
</evidence>
<dbReference type="InParanoid" id="A0A090N4Y9"/>
<dbReference type="GeneID" id="9837352"/>
<dbReference type="Proteomes" id="UP000009170">
    <property type="component" value="Unassembled WGS sequence"/>
</dbReference>
<dbReference type="PANTHER" id="PTHR10887:SF538">
    <property type="entry name" value="HELICASE MAGATAMA 3-RELATED"/>
    <property type="match status" value="1"/>
</dbReference>
<feature type="region of interest" description="Disordered" evidence="5">
    <location>
        <begin position="29"/>
        <end position="71"/>
    </location>
</feature>
<keyword evidence="3" id="KW-0347">Helicase</keyword>
<keyword evidence="9" id="KW-1185">Reference proteome</keyword>
<feature type="domain" description="DNA2/NAM7 helicase helicase" evidence="6">
    <location>
        <begin position="316"/>
        <end position="504"/>
    </location>
</feature>
<organism evidence="8 9">
    <name type="scientific">Ostreococcus tauri</name>
    <name type="common">Marine green alga</name>
    <dbReference type="NCBI Taxonomy" id="70448"/>
    <lineage>
        <taxon>Eukaryota</taxon>
        <taxon>Viridiplantae</taxon>
        <taxon>Chlorophyta</taxon>
        <taxon>Mamiellophyceae</taxon>
        <taxon>Mamiellales</taxon>
        <taxon>Bathycoccaceae</taxon>
        <taxon>Ostreococcus</taxon>
    </lineage>
</organism>
<evidence type="ECO:0000259" key="6">
    <source>
        <dbReference type="Pfam" id="PF13086"/>
    </source>
</evidence>
<dbReference type="STRING" id="70448.A0A090N4Y9"/>
<keyword evidence="2 8" id="KW-0378">Hydrolase</keyword>
<reference evidence="9" key="1">
    <citation type="journal article" date="2006" name="Proc. Natl. Acad. Sci. U.S.A.">
        <title>Genome analysis of the smallest free-living eukaryote Ostreococcus tauri unveils many unique features.</title>
        <authorList>
            <person name="Derelle E."/>
            <person name="Ferraz C."/>
            <person name="Rombauts S."/>
            <person name="Rouze P."/>
            <person name="Worden A.Z."/>
            <person name="Robbens S."/>
            <person name="Partensky F."/>
            <person name="Degroeve S."/>
            <person name="Echeynie S."/>
            <person name="Cooke R."/>
            <person name="Saeys Y."/>
            <person name="Wuyts J."/>
            <person name="Jabbari K."/>
            <person name="Bowler C."/>
            <person name="Panaud O."/>
            <person name="Piegu B."/>
            <person name="Ball S.G."/>
            <person name="Ral J.-P."/>
            <person name="Bouget F.-Y."/>
            <person name="Piganeau G."/>
            <person name="De Baets B."/>
            <person name="Picard A."/>
            <person name="Delseny M."/>
            <person name="Demaille J."/>
            <person name="Van de Peer Y."/>
            <person name="Moreau H."/>
        </authorList>
    </citation>
    <scope>NUCLEOTIDE SEQUENCE [LARGE SCALE GENOMIC DNA]</scope>
    <source>
        <strain evidence="9">OTTH 0595 / CCAP 157/2 / RCC745</strain>
    </source>
</reference>
<dbReference type="Gene3D" id="3.40.50.300">
    <property type="entry name" value="P-loop containing nucleotide triphosphate hydrolases"/>
    <property type="match status" value="2"/>
</dbReference>
<accession>A0A090N4Y9</accession>
<dbReference type="InterPro" id="IPR041679">
    <property type="entry name" value="DNA2/NAM7-like_C"/>
</dbReference>
<dbReference type="OrthoDB" id="6513042at2759"/>
<evidence type="ECO:0000259" key="7">
    <source>
        <dbReference type="Pfam" id="PF13087"/>
    </source>
</evidence>
<dbReference type="GO" id="GO:0005524">
    <property type="term" value="F:ATP binding"/>
    <property type="evidence" value="ECO:0007669"/>
    <property type="project" value="UniProtKB-KW"/>
</dbReference>
<dbReference type="GO" id="GO:0004386">
    <property type="term" value="F:helicase activity"/>
    <property type="evidence" value="ECO:0007669"/>
    <property type="project" value="UniProtKB-KW"/>
</dbReference>
<dbReference type="AlphaFoldDB" id="A0A090N4Y9"/>
<dbReference type="Pfam" id="PF13087">
    <property type="entry name" value="AAA_12"/>
    <property type="match status" value="1"/>
</dbReference>
<feature type="compositionally biased region" description="Basic and acidic residues" evidence="5">
    <location>
        <begin position="29"/>
        <end position="39"/>
    </location>
</feature>